<dbReference type="InterPro" id="IPR001138">
    <property type="entry name" value="Zn2Cys6_DnaBD"/>
</dbReference>
<dbReference type="RefSeq" id="XP_056510099.1">
    <property type="nucleotide sequence ID" value="XM_056657299.1"/>
</dbReference>
<dbReference type="CDD" id="cd00067">
    <property type="entry name" value="GAL4"/>
    <property type="match status" value="1"/>
</dbReference>
<dbReference type="GO" id="GO:0008270">
    <property type="term" value="F:zinc ion binding"/>
    <property type="evidence" value="ECO:0007669"/>
    <property type="project" value="InterPro"/>
</dbReference>
<dbReference type="SMART" id="SM00066">
    <property type="entry name" value="GAL4"/>
    <property type="match status" value="1"/>
</dbReference>
<evidence type="ECO:0000256" key="2">
    <source>
        <dbReference type="ARBA" id="ARBA00023125"/>
    </source>
</evidence>
<keyword evidence="1" id="KW-0805">Transcription regulation</keyword>
<reference evidence="7" key="2">
    <citation type="journal article" date="2023" name="IMA Fungus">
        <title>Comparative genomic study of the Penicillium genus elucidates a diverse pangenome and 15 lateral gene transfer events.</title>
        <authorList>
            <person name="Petersen C."/>
            <person name="Sorensen T."/>
            <person name="Nielsen M.R."/>
            <person name="Sondergaard T.E."/>
            <person name="Sorensen J.L."/>
            <person name="Fitzpatrick D.A."/>
            <person name="Frisvad J.C."/>
            <person name="Nielsen K.L."/>
        </authorList>
    </citation>
    <scope>NUCLEOTIDE SEQUENCE</scope>
    <source>
        <strain evidence="7">IBT 34128</strain>
    </source>
</reference>
<dbReference type="Proteomes" id="UP001141434">
    <property type="component" value="Unassembled WGS sequence"/>
</dbReference>
<protein>
    <submittedName>
        <fullName evidence="7">Transcriptional regulator family: Fungal Specific TF</fullName>
    </submittedName>
</protein>
<evidence type="ECO:0000256" key="4">
    <source>
        <dbReference type="ARBA" id="ARBA00023242"/>
    </source>
</evidence>
<reference evidence="7" key="1">
    <citation type="submission" date="2022-11" db="EMBL/GenBank/DDBJ databases">
        <authorList>
            <person name="Petersen C."/>
        </authorList>
    </citation>
    <scope>NUCLEOTIDE SEQUENCE</scope>
    <source>
        <strain evidence="7">IBT 34128</strain>
    </source>
</reference>
<evidence type="ECO:0000313" key="7">
    <source>
        <dbReference type="EMBL" id="KAJ5091902.1"/>
    </source>
</evidence>
<dbReference type="OrthoDB" id="4078573at2759"/>
<sequence length="666" mass="75058">MNLTAGAQSPSQSPSADTQTSTPRSRRSDSQRASAANRKKSAEIADTKARRVRTGCLTCRERHLKCDETLGRCLNCRKSDRICRRGVRLNFIDIQTVAPPHIIDHPHGAQVTFRDDSRHIASEYVGGFERYPPPQPESPVEKTRQLDYDNFEIIGPDYLTNLFQTAAHSLDPLSFDLPHSTTPDLLAGVDTWHQHHLIPGDELLPQGTSNFARKLARKHDDHLCLTDSDQVIFLQAFVEKVGPWMDAMDESNHFTHILPLHASNEAMLLKAFLACGARHLSLVDLAYEDKAIHLFEATTHDLLVSMQDPNRDSVLCATTALILGVYEIMSQSAQQTNHIAGSRALIRECGWTASTPGLGSAIFWISIRMELLDCLYHKWALSWDPDTWGVNMDLSQVAPVGMTEEDLWSHRILYICAKIANFRISVDQSQTLDDQPSRTHEQFQEWSLYNDWCDRWDKNVPRSMMPLSHLHPWQTNSQSVFPQIWLVKPSGILARVLYHTARILLARAHPLESEFRSETRNMQTTNAYEVFGLVTRLKDRNVASVLTRCLAIAAESLDTREAQEEALGVLDKISTETRWESGSVKDGLKQTWGWGLSPPHTLAPAQMHNHFAPDPATSISEGPEVSTGTDNLLLITGDFSAENHPYQGYYVAPQHHVLHQYDGYLM</sequence>
<dbReference type="GeneID" id="81396468"/>
<evidence type="ECO:0000256" key="1">
    <source>
        <dbReference type="ARBA" id="ARBA00023015"/>
    </source>
</evidence>
<dbReference type="Pfam" id="PF00172">
    <property type="entry name" value="Zn_clus"/>
    <property type="match status" value="1"/>
</dbReference>
<accession>A0A9W9F1J4</accession>
<dbReference type="SUPFAM" id="SSF57701">
    <property type="entry name" value="Zn2/Cys6 DNA-binding domain"/>
    <property type="match status" value="1"/>
</dbReference>
<dbReference type="GO" id="GO:0005634">
    <property type="term" value="C:nucleus"/>
    <property type="evidence" value="ECO:0007669"/>
    <property type="project" value="TreeGrafter"/>
</dbReference>
<keyword evidence="2" id="KW-0238">DNA-binding</keyword>
<keyword evidence="8" id="KW-1185">Reference proteome</keyword>
<comment type="caution">
    <text evidence="7">The sequence shown here is derived from an EMBL/GenBank/DDBJ whole genome shotgun (WGS) entry which is preliminary data.</text>
</comment>
<dbReference type="EMBL" id="JAPMSZ010000009">
    <property type="protein sequence ID" value="KAJ5091902.1"/>
    <property type="molecule type" value="Genomic_DNA"/>
</dbReference>
<evidence type="ECO:0000256" key="5">
    <source>
        <dbReference type="SAM" id="MobiDB-lite"/>
    </source>
</evidence>
<feature type="compositionally biased region" description="Low complexity" evidence="5">
    <location>
        <begin position="1"/>
        <end position="23"/>
    </location>
</feature>
<name>A0A9W9F1J4_9EURO</name>
<feature type="domain" description="Zn(2)-C6 fungal-type" evidence="6">
    <location>
        <begin position="55"/>
        <end position="85"/>
    </location>
</feature>
<dbReference type="PROSITE" id="PS50048">
    <property type="entry name" value="ZN2_CY6_FUNGAL_2"/>
    <property type="match status" value="1"/>
</dbReference>
<evidence type="ECO:0000313" key="8">
    <source>
        <dbReference type="Proteomes" id="UP001141434"/>
    </source>
</evidence>
<evidence type="ECO:0000256" key="3">
    <source>
        <dbReference type="ARBA" id="ARBA00023163"/>
    </source>
</evidence>
<dbReference type="PROSITE" id="PS00463">
    <property type="entry name" value="ZN2_CY6_FUNGAL_1"/>
    <property type="match status" value="1"/>
</dbReference>
<dbReference type="GO" id="GO:0045944">
    <property type="term" value="P:positive regulation of transcription by RNA polymerase II"/>
    <property type="evidence" value="ECO:0007669"/>
    <property type="project" value="TreeGrafter"/>
</dbReference>
<feature type="region of interest" description="Disordered" evidence="5">
    <location>
        <begin position="1"/>
        <end position="46"/>
    </location>
</feature>
<keyword evidence="4" id="KW-0539">Nucleus</keyword>
<dbReference type="AlphaFoldDB" id="A0A9W9F1J4"/>
<dbReference type="PANTHER" id="PTHR37534:SF40">
    <property type="entry name" value="ZN(2)-C6 FUNGAL-TYPE DOMAIN-CONTAINING PROTEIN"/>
    <property type="match status" value="1"/>
</dbReference>
<dbReference type="GO" id="GO:0000981">
    <property type="term" value="F:DNA-binding transcription factor activity, RNA polymerase II-specific"/>
    <property type="evidence" value="ECO:0007669"/>
    <property type="project" value="InterPro"/>
</dbReference>
<evidence type="ECO:0000259" key="6">
    <source>
        <dbReference type="PROSITE" id="PS50048"/>
    </source>
</evidence>
<dbReference type="PANTHER" id="PTHR37534">
    <property type="entry name" value="TRANSCRIPTIONAL ACTIVATOR PROTEIN UGA3"/>
    <property type="match status" value="1"/>
</dbReference>
<gene>
    <name evidence="7" type="ORF">NUU61_006772</name>
</gene>
<dbReference type="InterPro" id="IPR036864">
    <property type="entry name" value="Zn2-C6_fun-type_DNA-bd_sf"/>
</dbReference>
<proteinExistence type="predicted"/>
<organism evidence="7 8">
    <name type="scientific">Penicillium alfredii</name>
    <dbReference type="NCBI Taxonomy" id="1506179"/>
    <lineage>
        <taxon>Eukaryota</taxon>
        <taxon>Fungi</taxon>
        <taxon>Dikarya</taxon>
        <taxon>Ascomycota</taxon>
        <taxon>Pezizomycotina</taxon>
        <taxon>Eurotiomycetes</taxon>
        <taxon>Eurotiomycetidae</taxon>
        <taxon>Eurotiales</taxon>
        <taxon>Aspergillaceae</taxon>
        <taxon>Penicillium</taxon>
    </lineage>
</organism>
<keyword evidence="3" id="KW-0804">Transcription</keyword>
<dbReference type="GO" id="GO:0000976">
    <property type="term" value="F:transcription cis-regulatory region binding"/>
    <property type="evidence" value="ECO:0007669"/>
    <property type="project" value="TreeGrafter"/>
</dbReference>